<dbReference type="EMBL" id="GG704916">
    <property type="protein sequence ID" value="EAS32838.1"/>
    <property type="molecule type" value="Genomic_DNA"/>
</dbReference>
<organism evidence="2 3">
    <name type="scientific">Coccidioides immitis (strain RS)</name>
    <name type="common">Valley fever fungus</name>
    <dbReference type="NCBI Taxonomy" id="246410"/>
    <lineage>
        <taxon>Eukaryota</taxon>
        <taxon>Fungi</taxon>
        <taxon>Dikarya</taxon>
        <taxon>Ascomycota</taxon>
        <taxon>Pezizomycotina</taxon>
        <taxon>Eurotiomycetes</taxon>
        <taxon>Eurotiomycetidae</taxon>
        <taxon>Onygenales</taxon>
        <taxon>Onygenaceae</taxon>
        <taxon>Coccidioides</taxon>
    </lineage>
</organism>
<protein>
    <submittedName>
        <fullName evidence="2">Uncharacterized protein</fullName>
    </submittedName>
</protein>
<dbReference type="AlphaFoldDB" id="A0A0E1RXV6"/>
<dbReference type="GeneID" id="4562616"/>
<dbReference type="Proteomes" id="UP000001261">
    <property type="component" value="Unassembled WGS sequence"/>
</dbReference>
<feature type="compositionally biased region" description="Basic and acidic residues" evidence="1">
    <location>
        <begin position="91"/>
        <end position="111"/>
    </location>
</feature>
<dbReference type="VEuPathDB" id="FungiDB:CIMG_03862"/>
<name>A0A0E1RXV6_COCIM</name>
<gene>
    <name evidence="2" type="ORF">CIMG_03862</name>
</gene>
<feature type="region of interest" description="Disordered" evidence="1">
    <location>
        <begin position="287"/>
        <end position="309"/>
    </location>
</feature>
<evidence type="ECO:0000313" key="2">
    <source>
        <dbReference type="EMBL" id="EAS32838.1"/>
    </source>
</evidence>
<sequence length="510" mass="56618">MAPFARPSGFGYIPVNIQDDDVPPSPCGSELTTGTGDIIYTPSASDSNVGSKGDLKEDDYASESDVLLTSPPPEYQDIAQGTKDVIVDTKVSNEVHSERDIPADSLRKDAEAGYPKTQRRRCCGRRKEKDARRCQFTKWSLCVGIAKSILLASLVCMVFKSLFYTNDGHHEHHDHEDGYHDGSGDGPTPRREIKIRRRSTGIAGTYPLYDLLSLRTRSGSIAVVIDPQPADPNDPDKPARVDISSRSGSVLVQFRMPEHGGWYNYAEFDDDMKDLRAELGSIRDEGRARWTKSRPMRSHSTRKSKWNAHSTKKLTTLPPRPYEIKITTRSGSITANVAFSTGAKISSRSGNINARLTPLVFHDADYLEKYKNVSITTANRQGETNLVLNEALIFQRPESNHSHPPRMRGLRHSYELTATATHTTRGLGSVSVTYPPSWAGHVHAIASRTGNILVGGEGVQIIQRGKTFVDGVKEAERTLPIEKEWWGSRGDMNVKLGGRTSMVQFWVRDD</sequence>
<feature type="compositionally biased region" description="Basic residues" evidence="1">
    <location>
        <begin position="289"/>
        <end position="309"/>
    </location>
</feature>
<dbReference type="RefSeq" id="XP_001244421.1">
    <property type="nucleotide sequence ID" value="XM_001244420.2"/>
</dbReference>
<reference evidence="3" key="2">
    <citation type="journal article" date="2010" name="Genome Res.">
        <title>Population genomic sequencing of Coccidioides fungi reveals recent hybridization and transposon control.</title>
        <authorList>
            <person name="Neafsey D.E."/>
            <person name="Barker B.M."/>
            <person name="Sharpton T.J."/>
            <person name="Stajich J.E."/>
            <person name="Park D.J."/>
            <person name="Whiston E."/>
            <person name="Hung C.-Y."/>
            <person name="McMahan C."/>
            <person name="White J."/>
            <person name="Sykes S."/>
            <person name="Heiman D."/>
            <person name="Young S."/>
            <person name="Zeng Q."/>
            <person name="Abouelleil A."/>
            <person name="Aftuck L."/>
            <person name="Bessette D."/>
            <person name="Brown A."/>
            <person name="FitzGerald M."/>
            <person name="Lui A."/>
            <person name="Macdonald J.P."/>
            <person name="Priest M."/>
            <person name="Orbach M.J."/>
            <person name="Galgiani J.N."/>
            <person name="Kirkland T.N."/>
            <person name="Cole G.T."/>
            <person name="Birren B.W."/>
            <person name="Henn M.R."/>
            <person name="Taylor J.W."/>
            <person name="Rounsley S.D."/>
        </authorList>
    </citation>
    <scope>GENOME REANNOTATION</scope>
    <source>
        <strain evidence="3">RS</strain>
    </source>
</reference>
<feature type="region of interest" description="Disordered" evidence="1">
    <location>
        <begin position="172"/>
        <end position="191"/>
    </location>
</feature>
<dbReference type="InParanoid" id="A0A0E1RXV6"/>
<evidence type="ECO:0000256" key="1">
    <source>
        <dbReference type="SAM" id="MobiDB-lite"/>
    </source>
</evidence>
<dbReference type="STRING" id="246410.A0A0E1RXV6"/>
<proteinExistence type="predicted"/>
<accession>A0A0E1RXV6</accession>
<keyword evidence="3" id="KW-1185">Reference proteome</keyword>
<reference evidence="3" key="1">
    <citation type="journal article" date="2009" name="Genome Res.">
        <title>Comparative genomic analyses of the human fungal pathogens Coccidioides and their relatives.</title>
        <authorList>
            <person name="Sharpton T.J."/>
            <person name="Stajich J.E."/>
            <person name="Rounsley S.D."/>
            <person name="Gardner M.J."/>
            <person name="Wortman J.R."/>
            <person name="Jordar V.S."/>
            <person name="Maiti R."/>
            <person name="Kodira C.D."/>
            <person name="Neafsey D.E."/>
            <person name="Zeng Q."/>
            <person name="Hung C.-Y."/>
            <person name="McMahan C."/>
            <person name="Muszewska A."/>
            <person name="Grynberg M."/>
            <person name="Mandel M.A."/>
            <person name="Kellner E.M."/>
            <person name="Barker B.M."/>
            <person name="Galgiani J.N."/>
            <person name="Orbach M.J."/>
            <person name="Kirkland T.N."/>
            <person name="Cole G.T."/>
            <person name="Henn M.R."/>
            <person name="Birren B.W."/>
            <person name="Taylor J.W."/>
        </authorList>
    </citation>
    <scope>NUCLEOTIDE SEQUENCE [LARGE SCALE GENOMIC DNA]</scope>
    <source>
        <strain evidence="3">RS</strain>
    </source>
</reference>
<feature type="region of interest" description="Disordered" evidence="1">
    <location>
        <begin position="1"/>
        <end position="74"/>
    </location>
</feature>
<dbReference type="OrthoDB" id="3539644at2759"/>
<evidence type="ECO:0000313" key="3">
    <source>
        <dbReference type="Proteomes" id="UP000001261"/>
    </source>
</evidence>
<dbReference type="OMA" id="YPPSWAG"/>
<dbReference type="KEGG" id="cim:CIMG_03862"/>
<feature type="region of interest" description="Disordered" evidence="1">
    <location>
        <begin position="91"/>
        <end position="114"/>
    </location>
</feature>